<keyword evidence="3" id="KW-1185">Reference proteome</keyword>
<evidence type="ECO:0000313" key="2">
    <source>
        <dbReference type="EMBL" id="AIW03440.1"/>
    </source>
</evidence>
<dbReference type="RefSeq" id="YP_009151605.1">
    <property type="nucleotide sequence ID" value="NC_027374.1"/>
</dbReference>
<evidence type="ECO:0000256" key="1">
    <source>
        <dbReference type="SAM" id="Phobius"/>
    </source>
</evidence>
<reference evidence="2 3" key="1">
    <citation type="submission" date="2014-07" db="EMBL/GenBank/DDBJ databases">
        <title>Complete Genome of Bacillus megaterium Myophage Moonbeam.</title>
        <authorList>
            <person name="Cadungog J.N."/>
            <person name="Khatemi B.E."/>
            <person name="Hernandez A.C."/>
            <person name="Everett G.F.K."/>
        </authorList>
    </citation>
    <scope>NUCLEOTIDE SEQUENCE [LARGE SCALE GENOMIC DNA]</scope>
</reference>
<name>A0A0A0RMZ2_9CAUD</name>
<gene>
    <name evidence="2" type="ORF">CPT_Moonbeam42</name>
</gene>
<dbReference type="OrthoDB" id="38014at10239"/>
<keyword evidence="1" id="KW-0472">Membrane</keyword>
<sequence>MKRHRHLMIKALLILVAESVAMGGSWLFSTYIHPIEHTLRINVVVGAILAVIVVLCYNRYLWKKKAQVEKELKDLQVVVLKKVPESEEDTK</sequence>
<dbReference type="KEGG" id="vg:24608016"/>
<proteinExistence type="predicted"/>
<accession>A0A0A0RMZ2</accession>
<feature type="transmembrane region" description="Helical" evidence="1">
    <location>
        <begin position="39"/>
        <end position="57"/>
    </location>
</feature>
<keyword evidence="1" id="KW-1133">Transmembrane helix</keyword>
<dbReference type="GeneID" id="24608016"/>
<evidence type="ECO:0000313" key="3">
    <source>
        <dbReference type="Proteomes" id="UP000030207"/>
    </source>
</evidence>
<dbReference type="EMBL" id="KM236246">
    <property type="protein sequence ID" value="AIW03440.1"/>
    <property type="molecule type" value="Genomic_DNA"/>
</dbReference>
<feature type="transmembrane region" description="Helical" evidence="1">
    <location>
        <begin position="12"/>
        <end position="33"/>
    </location>
</feature>
<organism evidence="2 3">
    <name type="scientific">Bacillus phage Moonbeam</name>
    <dbReference type="NCBI Taxonomy" id="1540091"/>
    <lineage>
        <taxon>Viruses</taxon>
        <taxon>Duplodnaviria</taxon>
        <taxon>Heunggongvirae</taxon>
        <taxon>Uroviricota</taxon>
        <taxon>Caudoviricetes</taxon>
        <taxon>Herelleviridae</taxon>
        <taxon>Bastillevirinae</taxon>
        <taxon>Moonbeamvirus</taxon>
        <taxon>Moonbeamvirus moonbeam</taxon>
    </lineage>
</organism>
<dbReference type="Proteomes" id="UP000030207">
    <property type="component" value="Segment"/>
</dbReference>
<protein>
    <submittedName>
        <fullName evidence="2">Uncharacterized protein</fullName>
    </submittedName>
</protein>
<keyword evidence="1" id="KW-0812">Transmembrane</keyword>